<gene>
    <name evidence="1" type="ORF">BJF95_15600</name>
</gene>
<accession>A0A1Q8ZXT8</accession>
<evidence type="ECO:0000313" key="1">
    <source>
        <dbReference type="EMBL" id="OLP46803.1"/>
    </source>
</evidence>
<keyword evidence="2" id="KW-1185">Reference proteome</keyword>
<protein>
    <recommendedName>
        <fullName evidence="3">Macrocin O-methyltransferase</fullName>
    </recommendedName>
</protein>
<proteinExistence type="predicted"/>
<organism evidence="1 2">
    <name type="scientific">Rhizobium oryziradicis</name>
    <dbReference type="NCBI Taxonomy" id="1867956"/>
    <lineage>
        <taxon>Bacteria</taxon>
        <taxon>Pseudomonadati</taxon>
        <taxon>Pseudomonadota</taxon>
        <taxon>Alphaproteobacteria</taxon>
        <taxon>Hyphomicrobiales</taxon>
        <taxon>Rhizobiaceae</taxon>
        <taxon>Rhizobium/Agrobacterium group</taxon>
        <taxon>Rhizobium</taxon>
    </lineage>
</organism>
<dbReference type="InterPro" id="IPR008884">
    <property type="entry name" value="TylF_MeTrfase"/>
</dbReference>
<dbReference type="Proteomes" id="UP000186894">
    <property type="component" value="Unassembled WGS sequence"/>
</dbReference>
<reference evidence="1 2" key="1">
    <citation type="submission" date="2016-09" db="EMBL/GenBank/DDBJ databases">
        <title>Rhizobium oryziradicis sp. nov., isolated from the root of rice.</title>
        <authorList>
            <person name="Zhao J."/>
            <person name="Zhang X."/>
        </authorList>
    </citation>
    <scope>NUCLEOTIDE SEQUENCE [LARGE SCALE GENOMIC DNA]</scope>
    <source>
        <strain evidence="1 2">N19</strain>
    </source>
</reference>
<dbReference type="PANTHER" id="PTHR40036:SF1">
    <property type="entry name" value="MACROCIN O-METHYLTRANSFERASE"/>
    <property type="match status" value="1"/>
</dbReference>
<dbReference type="EMBL" id="MKIM01000019">
    <property type="protein sequence ID" value="OLP46803.1"/>
    <property type="molecule type" value="Genomic_DNA"/>
</dbReference>
<name>A0A1Q8ZXT8_9HYPH</name>
<dbReference type="AlphaFoldDB" id="A0A1Q8ZXT8"/>
<dbReference type="PANTHER" id="PTHR40036">
    <property type="entry name" value="MACROCIN O-METHYLTRANSFERASE"/>
    <property type="match status" value="1"/>
</dbReference>
<comment type="caution">
    <text evidence="1">The sequence shown here is derived from an EMBL/GenBank/DDBJ whole genome shotgun (WGS) entry which is preliminary data.</text>
</comment>
<sequence length="229" mass="25097">MPGKLGPALEKKRRARAVGFETLSESSFLPLGYTMIGRQRLDHLEWCVTTALHDGVAGDLMECGVWRGGACLLMKAVLDLNGDQTRNVWLADSFAGLPPPLLPEDQGMDISRENVPSLAVSRARVERAFADFGLLDARVRFLPGFFVDTLAGCCVEHIAVLRLDGDLYSSTMQALEALYDRVSPGGFIIIDDYGALAQCAQAVEEFRAARGITTPITMIDWTAAFWRKS</sequence>
<dbReference type="InterPro" id="IPR029063">
    <property type="entry name" value="SAM-dependent_MTases_sf"/>
</dbReference>
<evidence type="ECO:0000313" key="2">
    <source>
        <dbReference type="Proteomes" id="UP000186894"/>
    </source>
</evidence>
<evidence type="ECO:0008006" key="3">
    <source>
        <dbReference type="Google" id="ProtNLM"/>
    </source>
</evidence>
<dbReference type="Gene3D" id="3.40.50.150">
    <property type="entry name" value="Vaccinia Virus protein VP39"/>
    <property type="match status" value="1"/>
</dbReference>
<dbReference type="SUPFAM" id="SSF53335">
    <property type="entry name" value="S-adenosyl-L-methionine-dependent methyltransferases"/>
    <property type="match status" value="1"/>
</dbReference>
<dbReference type="Pfam" id="PF05711">
    <property type="entry name" value="TylF"/>
    <property type="match status" value="1"/>
</dbReference>